<dbReference type="PANTHER" id="PTHR46394">
    <property type="entry name" value="ANNEXIN"/>
    <property type="match status" value="1"/>
</dbReference>
<feature type="short sequence motif" description="GXSXG" evidence="2">
    <location>
        <begin position="44"/>
        <end position="48"/>
    </location>
</feature>
<evidence type="ECO:0000256" key="1">
    <source>
        <dbReference type="ARBA" id="ARBA00023098"/>
    </source>
</evidence>
<name>A0A133KJ69_HEYCO</name>
<keyword evidence="1 2" id="KW-0443">Lipid metabolism</keyword>
<protein>
    <submittedName>
        <fullName evidence="4">Phospholipase, patatin family</fullName>
    </submittedName>
</protein>
<dbReference type="InterPro" id="IPR002641">
    <property type="entry name" value="PNPLA_dom"/>
</dbReference>
<dbReference type="InterPro" id="IPR016035">
    <property type="entry name" value="Acyl_Trfase/lysoPLipase"/>
</dbReference>
<dbReference type="InterPro" id="IPR052580">
    <property type="entry name" value="Lipid_Hydrolase"/>
</dbReference>
<dbReference type="EMBL" id="LRPN01000116">
    <property type="protein sequence ID" value="KWZ79607.1"/>
    <property type="molecule type" value="Genomic_DNA"/>
</dbReference>
<evidence type="ECO:0000313" key="5">
    <source>
        <dbReference type="Proteomes" id="UP000070376"/>
    </source>
</evidence>
<comment type="caution">
    <text evidence="4">The sequence shown here is derived from an EMBL/GenBank/DDBJ whole genome shotgun (WGS) entry which is preliminary data.</text>
</comment>
<feature type="domain" description="PNPLA" evidence="3">
    <location>
        <begin position="13"/>
        <end position="204"/>
    </location>
</feature>
<accession>A0A133KJ69</accession>
<dbReference type="PANTHER" id="PTHR46394:SF1">
    <property type="entry name" value="PNPLA DOMAIN-CONTAINING PROTEIN"/>
    <property type="match status" value="1"/>
</dbReference>
<dbReference type="Proteomes" id="UP000070376">
    <property type="component" value="Unassembled WGS sequence"/>
</dbReference>
<reference evidence="5" key="1">
    <citation type="submission" date="2016-01" db="EMBL/GenBank/DDBJ databases">
        <authorList>
            <person name="Mitreva M."/>
            <person name="Pepin K.H."/>
            <person name="Mihindukulasuriya K.A."/>
            <person name="Fulton R."/>
            <person name="Fronick C."/>
            <person name="O'Laughlin M."/>
            <person name="Miner T."/>
            <person name="Herter B."/>
            <person name="Rosa B.A."/>
            <person name="Cordes M."/>
            <person name="Tomlinson C."/>
            <person name="Wollam A."/>
            <person name="Palsikar V.B."/>
            <person name="Mardis E.R."/>
            <person name="Wilson R.K."/>
        </authorList>
    </citation>
    <scope>NUCLEOTIDE SEQUENCE [LARGE SCALE GENOMIC DNA]</scope>
    <source>
        <strain evidence="5">GED7749B</strain>
    </source>
</reference>
<feature type="short sequence motif" description="GXGXXG" evidence="2">
    <location>
        <begin position="17"/>
        <end position="22"/>
    </location>
</feature>
<evidence type="ECO:0000256" key="2">
    <source>
        <dbReference type="PROSITE-ProRule" id="PRU01161"/>
    </source>
</evidence>
<dbReference type="AlphaFoldDB" id="A0A133KJ69"/>
<dbReference type="Gene3D" id="3.40.1090.10">
    <property type="entry name" value="Cytosolic phospholipase A2 catalytic domain"/>
    <property type="match status" value="2"/>
</dbReference>
<dbReference type="CDD" id="cd07207">
    <property type="entry name" value="Pat_ExoU_VipD_like"/>
    <property type="match status" value="1"/>
</dbReference>
<dbReference type="SUPFAM" id="SSF52151">
    <property type="entry name" value="FabD/lysophospholipase-like"/>
    <property type="match status" value="1"/>
</dbReference>
<dbReference type="Pfam" id="PF01734">
    <property type="entry name" value="Patatin"/>
    <property type="match status" value="1"/>
</dbReference>
<feature type="active site" description="Proton acceptor" evidence="2">
    <location>
        <position position="191"/>
    </location>
</feature>
<dbReference type="PROSITE" id="PS51635">
    <property type="entry name" value="PNPLA"/>
    <property type="match status" value="1"/>
</dbReference>
<keyword evidence="2" id="KW-0378">Hydrolase</keyword>
<gene>
    <name evidence="4" type="ORF">HMPREF3213_02711</name>
</gene>
<feature type="active site" description="Nucleophile" evidence="2">
    <location>
        <position position="46"/>
    </location>
</feature>
<dbReference type="PATRIC" id="fig|1398.22.peg.2717"/>
<dbReference type="GO" id="GO:0016787">
    <property type="term" value="F:hydrolase activity"/>
    <property type="evidence" value="ECO:0007669"/>
    <property type="project" value="UniProtKB-UniRule"/>
</dbReference>
<proteinExistence type="predicted"/>
<evidence type="ECO:0000313" key="4">
    <source>
        <dbReference type="EMBL" id="KWZ79607.1"/>
    </source>
</evidence>
<evidence type="ECO:0000259" key="3">
    <source>
        <dbReference type="PROSITE" id="PS51635"/>
    </source>
</evidence>
<dbReference type="GO" id="GO:0016042">
    <property type="term" value="P:lipid catabolic process"/>
    <property type="evidence" value="ECO:0007669"/>
    <property type="project" value="UniProtKB-UniRule"/>
</dbReference>
<organism evidence="4 5">
    <name type="scientific">Heyndrickxia coagulans</name>
    <name type="common">Weizmannia coagulans</name>
    <dbReference type="NCBI Taxonomy" id="1398"/>
    <lineage>
        <taxon>Bacteria</taxon>
        <taxon>Bacillati</taxon>
        <taxon>Bacillota</taxon>
        <taxon>Bacilli</taxon>
        <taxon>Bacillales</taxon>
        <taxon>Bacillaceae</taxon>
        <taxon>Heyndrickxia</taxon>
    </lineage>
</organism>
<feature type="short sequence motif" description="DGA/G" evidence="2">
    <location>
        <begin position="191"/>
        <end position="193"/>
    </location>
</feature>
<keyword evidence="2" id="KW-0442">Lipid degradation</keyword>
<sequence>MRIQGWVSMEIDAVFSGGGIKGLALIGALEALEKRGFTFKRLAGTSVGSVFAGLLAAGYTSGEMKQMLAETDTAAFLDERKTLLPVPFAKWLLLYWRLGLYRGAAFEEWIGEKLASKGVYTFKDVPKGSLYFTASDLTHNRLVVLPDDLERYGVPWQTFPVAKAIRMSASIPYFFEPVRLRSLEGTSLIADGGVLSNFPMWLFVKPEEKKARPVLGITLSPKQSEEPNAEIKNAIQLFDALFKTMKDAHDARYISRKLEKDIIFIAADGVPATDFQLSAEQKAALIEAGRKKTETFLKTWSY</sequence>